<dbReference type="RefSeq" id="WP_306943260.1">
    <property type="nucleotide sequence ID" value="NZ_CP132976.1"/>
</dbReference>
<keyword evidence="2 5" id="KW-0812">Transmembrane</keyword>
<evidence type="ECO:0000256" key="3">
    <source>
        <dbReference type="ARBA" id="ARBA00022989"/>
    </source>
</evidence>
<reference evidence="6 7" key="1">
    <citation type="submission" date="2023-08" db="EMBL/GenBank/DDBJ databases">
        <title>Achromobacter seleniivolatilans sp. nov., isolated from seleniferous soil.</title>
        <authorList>
            <person name="Zhang S."/>
            <person name="Li K."/>
            <person name="Peng J."/>
            <person name="Zhao Q."/>
            <person name="Wang H."/>
            <person name="Guo Y."/>
        </authorList>
    </citation>
    <scope>NUCLEOTIDE SEQUENCE [LARGE SCALE GENOMIC DNA]</scope>
    <source>
        <strain evidence="6 7">R39</strain>
    </source>
</reference>
<keyword evidence="7" id="KW-1185">Reference proteome</keyword>
<evidence type="ECO:0000313" key="7">
    <source>
        <dbReference type="Proteomes" id="UP001234798"/>
    </source>
</evidence>
<name>A0ABY9LZN1_9BURK</name>
<evidence type="ECO:0000256" key="5">
    <source>
        <dbReference type="SAM" id="Phobius"/>
    </source>
</evidence>
<gene>
    <name evidence="6" type="ORF">RAS12_27085</name>
</gene>
<dbReference type="Proteomes" id="UP001234798">
    <property type="component" value="Chromosome"/>
</dbReference>
<accession>A0ABY9LZN1</accession>
<evidence type="ECO:0000256" key="2">
    <source>
        <dbReference type="ARBA" id="ARBA00022692"/>
    </source>
</evidence>
<dbReference type="InterPro" id="IPR032808">
    <property type="entry name" value="DoxX"/>
</dbReference>
<feature type="transmembrane region" description="Helical" evidence="5">
    <location>
        <begin position="58"/>
        <end position="77"/>
    </location>
</feature>
<feature type="transmembrane region" description="Helical" evidence="5">
    <location>
        <begin position="115"/>
        <end position="137"/>
    </location>
</feature>
<keyword evidence="4 5" id="KW-0472">Membrane</keyword>
<protein>
    <submittedName>
        <fullName evidence="6">DoxX family membrane protein</fullName>
    </submittedName>
</protein>
<proteinExistence type="predicted"/>
<comment type="subcellular location">
    <subcellularLocation>
        <location evidence="1">Membrane</location>
        <topology evidence="1">Multi-pass membrane protein</topology>
    </subcellularLocation>
</comment>
<feature type="transmembrane region" description="Helical" evidence="5">
    <location>
        <begin position="7"/>
        <end position="26"/>
    </location>
</feature>
<evidence type="ECO:0000256" key="1">
    <source>
        <dbReference type="ARBA" id="ARBA00004141"/>
    </source>
</evidence>
<dbReference type="EMBL" id="CP132976">
    <property type="protein sequence ID" value="WMD20229.1"/>
    <property type="molecule type" value="Genomic_DNA"/>
</dbReference>
<sequence>MQGVAAVWRMGIFSLCVFCLRIYIAAEFLQRGVAKAADWHAAVVQFTLDFSLPLMSPVWSAGTFVVADFVFSMLLVLGAFMSSACAGLLMLNLAALIFQSSIWDLSRPDPLLFRLYSSACLLFLIAWGPGALSFDALRRAER</sequence>
<feature type="transmembrane region" description="Helical" evidence="5">
    <location>
        <begin position="84"/>
        <end position="103"/>
    </location>
</feature>
<dbReference type="Pfam" id="PF07681">
    <property type="entry name" value="DoxX"/>
    <property type="match status" value="1"/>
</dbReference>
<organism evidence="6 7">
    <name type="scientific">Achromobacter seleniivolatilans</name>
    <dbReference type="NCBI Taxonomy" id="3047478"/>
    <lineage>
        <taxon>Bacteria</taxon>
        <taxon>Pseudomonadati</taxon>
        <taxon>Pseudomonadota</taxon>
        <taxon>Betaproteobacteria</taxon>
        <taxon>Burkholderiales</taxon>
        <taxon>Alcaligenaceae</taxon>
        <taxon>Achromobacter</taxon>
    </lineage>
</organism>
<evidence type="ECO:0000256" key="4">
    <source>
        <dbReference type="ARBA" id="ARBA00023136"/>
    </source>
</evidence>
<keyword evidence="3 5" id="KW-1133">Transmembrane helix</keyword>
<evidence type="ECO:0000313" key="6">
    <source>
        <dbReference type="EMBL" id="WMD20229.1"/>
    </source>
</evidence>